<reference evidence="1" key="2">
    <citation type="submission" date="2021-12" db="EMBL/GenBank/DDBJ databases">
        <title>Resequencing data analysis of finger millet.</title>
        <authorList>
            <person name="Hatakeyama M."/>
            <person name="Aluri S."/>
            <person name="Balachadran M.T."/>
            <person name="Sivarajan S.R."/>
            <person name="Poveda L."/>
            <person name="Shimizu-Inatsugi R."/>
            <person name="Schlapbach R."/>
            <person name="Sreeman S.M."/>
            <person name="Shimizu K.K."/>
        </authorList>
    </citation>
    <scope>NUCLEOTIDE SEQUENCE</scope>
</reference>
<keyword evidence="2" id="KW-1185">Reference proteome</keyword>
<organism evidence="1 2">
    <name type="scientific">Eleusine coracana subsp. coracana</name>
    <dbReference type="NCBI Taxonomy" id="191504"/>
    <lineage>
        <taxon>Eukaryota</taxon>
        <taxon>Viridiplantae</taxon>
        <taxon>Streptophyta</taxon>
        <taxon>Embryophyta</taxon>
        <taxon>Tracheophyta</taxon>
        <taxon>Spermatophyta</taxon>
        <taxon>Magnoliopsida</taxon>
        <taxon>Liliopsida</taxon>
        <taxon>Poales</taxon>
        <taxon>Poaceae</taxon>
        <taxon>PACMAD clade</taxon>
        <taxon>Chloridoideae</taxon>
        <taxon>Cynodonteae</taxon>
        <taxon>Eleusininae</taxon>
        <taxon>Eleusine</taxon>
    </lineage>
</organism>
<reference evidence="1" key="1">
    <citation type="journal article" date="2018" name="DNA Res.">
        <title>Multiple hybrid de novo genome assembly of finger millet, an orphan allotetraploid crop.</title>
        <authorList>
            <person name="Hatakeyama M."/>
            <person name="Aluri S."/>
            <person name="Balachadran M.T."/>
            <person name="Sivarajan S.R."/>
            <person name="Patrignani A."/>
            <person name="Gruter S."/>
            <person name="Poveda L."/>
            <person name="Shimizu-Inatsugi R."/>
            <person name="Baeten J."/>
            <person name="Francoijs K.J."/>
            <person name="Nataraja K.N."/>
            <person name="Reddy Y.A.N."/>
            <person name="Phadnis S."/>
            <person name="Ravikumar R.L."/>
            <person name="Schlapbach R."/>
            <person name="Sreeman S.M."/>
            <person name="Shimizu K.K."/>
        </authorList>
    </citation>
    <scope>NUCLEOTIDE SEQUENCE</scope>
</reference>
<comment type="caution">
    <text evidence="1">The sequence shown here is derived from an EMBL/GenBank/DDBJ whole genome shotgun (WGS) entry which is preliminary data.</text>
</comment>
<dbReference type="SUPFAM" id="SSF56112">
    <property type="entry name" value="Protein kinase-like (PK-like)"/>
    <property type="match status" value="1"/>
</dbReference>
<gene>
    <name evidence="1" type="primary">gb11577</name>
    <name evidence="1" type="ORF">PR202_gb11577</name>
</gene>
<dbReference type="InterPro" id="IPR011009">
    <property type="entry name" value="Kinase-like_dom_sf"/>
</dbReference>
<dbReference type="Proteomes" id="UP001054889">
    <property type="component" value="Unassembled WGS sequence"/>
</dbReference>
<accession>A0AAV5EML0</accession>
<name>A0AAV5EML0_ELECO</name>
<evidence type="ECO:0000313" key="1">
    <source>
        <dbReference type="EMBL" id="GJN23885.1"/>
    </source>
</evidence>
<evidence type="ECO:0008006" key="3">
    <source>
        <dbReference type="Google" id="ProtNLM"/>
    </source>
</evidence>
<sequence length="94" mass="10351">MPGSLDARVDAWSLGCVMAWVVTGMSVFNALDDPPDEELFAILRVLGVPDEDAWPGFLDTPKLDLRQPSVLREIVPKDFVIGPRLPGAQRPPRL</sequence>
<dbReference type="Gene3D" id="1.10.510.10">
    <property type="entry name" value="Transferase(Phosphotransferase) domain 1"/>
    <property type="match status" value="1"/>
</dbReference>
<dbReference type="AlphaFoldDB" id="A0AAV5EML0"/>
<proteinExistence type="predicted"/>
<dbReference type="EMBL" id="BQKI01000076">
    <property type="protein sequence ID" value="GJN23885.1"/>
    <property type="molecule type" value="Genomic_DNA"/>
</dbReference>
<evidence type="ECO:0000313" key="2">
    <source>
        <dbReference type="Proteomes" id="UP001054889"/>
    </source>
</evidence>
<protein>
    <recommendedName>
        <fullName evidence="3">Protein kinase domain-containing protein</fullName>
    </recommendedName>
</protein>